<keyword evidence="3" id="KW-1185">Reference proteome</keyword>
<reference evidence="2" key="1">
    <citation type="submission" date="2017-07" db="EMBL/GenBank/DDBJ databases">
        <title>Taro Niue Genome Assembly and Annotation.</title>
        <authorList>
            <person name="Atibalentja N."/>
            <person name="Keating K."/>
            <person name="Fields C.J."/>
        </authorList>
    </citation>
    <scope>NUCLEOTIDE SEQUENCE</scope>
    <source>
        <strain evidence="2">Niue_2</strain>
        <tissue evidence="2">Leaf</tissue>
    </source>
</reference>
<feature type="compositionally biased region" description="Basic and acidic residues" evidence="1">
    <location>
        <begin position="69"/>
        <end position="86"/>
    </location>
</feature>
<feature type="compositionally biased region" description="Low complexity" evidence="1">
    <location>
        <begin position="32"/>
        <end position="52"/>
    </location>
</feature>
<evidence type="ECO:0000256" key="1">
    <source>
        <dbReference type="SAM" id="MobiDB-lite"/>
    </source>
</evidence>
<dbReference type="EMBL" id="NMUH01007408">
    <property type="protein sequence ID" value="MQM17206.1"/>
    <property type="molecule type" value="Genomic_DNA"/>
</dbReference>
<accession>A0A843XD15</accession>
<dbReference type="Proteomes" id="UP000652761">
    <property type="component" value="Unassembled WGS sequence"/>
</dbReference>
<protein>
    <submittedName>
        <fullName evidence="2">Uncharacterized protein</fullName>
    </submittedName>
</protein>
<name>A0A843XD15_COLES</name>
<feature type="region of interest" description="Disordered" evidence="1">
    <location>
        <begin position="29"/>
        <end position="86"/>
    </location>
</feature>
<dbReference type="AlphaFoldDB" id="A0A843XD15"/>
<comment type="caution">
    <text evidence="2">The sequence shown here is derived from an EMBL/GenBank/DDBJ whole genome shotgun (WGS) entry which is preliminary data.</text>
</comment>
<evidence type="ECO:0000313" key="3">
    <source>
        <dbReference type="Proteomes" id="UP000652761"/>
    </source>
</evidence>
<sequence>MASGGVSYTDSRPWRQCITSQQTIPIHSASEGSTVAASTVGSTTSVAGPVSSQAWGRGHGRRGPSRGVTEMRLESGQRWTVKERMI</sequence>
<gene>
    <name evidence="2" type="ORF">Taro_050175</name>
</gene>
<proteinExistence type="predicted"/>
<evidence type="ECO:0000313" key="2">
    <source>
        <dbReference type="EMBL" id="MQM17206.1"/>
    </source>
</evidence>
<organism evidence="2 3">
    <name type="scientific">Colocasia esculenta</name>
    <name type="common">Wild taro</name>
    <name type="synonym">Arum esculentum</name>
    <dbReference type="NCBI Taxonomy" id="4460"/>
    <lineage>
        <taxon>Eukaryota</taxon>
        <taxon>Viridiplantae</taxon>
        <taxon>Streptophyta</taxon>
        <taxon>Embryophyta</taxon>
        <taxon>Tracheophyta</taxon>
        <taxon>Spermatophyta</taxon>
        <taxon>Magnoliopsida</taxon>
        <taxon>Liliopsida</taxon>
        <taxon>Araceae</taxon>
        <taxon>Aroideae</taxon>
        <taxon>Colocasieae</taxon>
        <taxon>Colocasia</taxon>
    </lineage>
</organism>